<sequence length="85" mass="9984">MLRWFVVCTRRGTLIDGPIAWSPHSPDLNPIDFYLCGHLKSFMHSSPVPDMESLRNRIVAGCEDIRNTPEIWERVRRAIRHRREA</sequence>
<dbReference type="InterPro" id="IPR036397">
    <property type="entry name" value="RNaseH_sf"/>
</dbReference>
<evidence type="ECO:0000313" key="2">
    <source>
        <dbReference type="Proteomes" id="UP001148838"/>
    </source>
</evidence>
<dbReference type="Proteomes" id="UP001148838">
    <property type="component" value="Unassembled WGS sequence"/>
</dbReference>
<protein>
    <submittedName>
        <fullName evidence="1">Uncharacterized protein</fullName>
    </submittedName>
</protein>
<evidence type="ECO:0000313" key="1">
    <source>
        <dbReference type="EMBL" id="KAJ4443219.1"/>
    </source>
</evidence>
<dbReference type="EMBL" id="JAJSOF020000013">
    <property type="protein sequence ID" value="KAJ4443219.1"/>
    <property type="molecule type" value="Genomic_DNA"/>
</dbReference>
<reference evidence="1 2" key="1">
    <citation type="journal article" date="2022" name="Allergy">
        <title>Genome assembly and annotation of Periplaneta americana reveal a comprehensive cockroach allergen profile.</title>
        <authorList>
            <person name="Wang L."/>
            <person name="Xiong Q."/>
            <person name="Saelim N."/>
            <person name="Wang L."/>
            <person name="Nong W."/>
            <person name="Wan A.T."/>
            <person name="Shi M."/>
            <person name="Liu X."/>
            <person name="Cao Q."/>
            <person name="Hui J.H.L."/>
            <person name="Sookrung N."/>
            <person name="Leung T.F."/>
            <person name="Tungtrongchitr A."/>
            <person name="Tsui S.K.W."/>
        </authorList>
    </citation>
    <scope>NUCLEOTIDE SEQUENCE [LARGE SCALE GENOMIC DNA]</scope>
    <source>
        <strain evidence="1">PWHHKU_190912</strain>
    </source>
</reference>
<dbReference type="Gene3D" id="3.30.420.10">
    <property type="entry name" value="Ribonuclease H-like superfamily/Ribonuclease H"/>
    <property type="match status" value="1"/>
</dbReference>
<name>A0ABQ8T9M0_PERAM</name>
<accession>A0ABQ8T9M0</accession>
<gene>
    <name evidence="1" type="ORF">ANN_04887</name>
</gene>
<comment type="caution">
    <text evidence="1">The sequence shown here is derived from an EMBL/GenBank/DDBJ whole genome shotgun (WGS) entry which is preliminary data.</text>
</comment>
<proteinExistence type="predicted"/>
<organism evidence="1 2">
    <name type="scientific">Periplaneta americana</name>
    <name type="common">American cockroach</name>
    <name type="synonym">Blatta americana</name>
    <dbReference type="NCBI Taxonomy" id="6978"/>
    <lineage>
        <taxon>Eukaryota</taxon>
        <taxon>Metazoa</taxon>
        <taxon>Ecdysozoa</taxon>
        <taxon>Arthropoda</taxon>
        <taxon>Hexapoda</taxon>
        <taxon>Insecta</taxon>
        <taxon>Pterygota</taxon>
        <taxon>Neoptera</taxon>
        <taxon>Polyneoptera</taxon>
        <taxon>Dictyoptera</taxon>
        <taxon>Blattodea</taxon>
        <taxon>Blattoidea</taxon>
        <taxon>Blattidae</taxon>
        <taxon>Blattinae</taxon>
        <taxon>Periplaneta</taxon>
    </lineage>
</organism>
<dbReference type="PANTHER" id="PTHR47326">
    <property type="entry name" value="TRANSPOSABLE ELEMENT TC3 TRANSPOSASE-LIKE PROTEIN"/>
    <property type="match status" value="1"/>
</dbReference>
<dbReference type="PANTHER" id="PTHR47326:SF1">
    <property type="entry name" value="HTH PSQ-TYPE DOMAIN-CONTAINING PROTEIN"/>
    <property type="match status" value="1"/>
</dbReference>
<keyword evidence="2" id="KW-1185">Reference proteome</keyword>